<dbReference type="PROSITE" id="PS50222">
    <property type="entry name" value="EF_HAND_2"/>
    <property type="match status" value="2"/>
</dbReference>
<sequence length="154" mass="17277">MGPFKFIGNFAFGFFCDRCFEKVDVDNSGFLDVAEVELAVLYLYNMFNKRLPGWQDPPNRKTIQEALNLFDADKNGKLDKKEFKEFVRSFTKSGPDAFFQRVGRSMVFHSAGAPAVAWSVKRVAQGTPIGGMHLAVLSPLLFTTVKSIRGLLPF</sequence>
<dbReference type="EMBL" id="BEGY01000084">
    <property type="protein sequence ID" value="GAX82661.1"/>
    <property type="molecule type" value="Genomic_DNA"/>
</dbReference>
<comment type="caution">
    <text evidence="3">The sequence shown here is derived from an EMBL/GenBank/DDBJ whole genome shotgun (WGS) entry which is preliminary data.</text>
</comment>
<dbReference type="CDD" id="cd00051">
    <property type="entry name" value="EFh"/>
    <property type="match status" value="1"/>
</dbReference>
<dbReference type="PANTHER" id="PTHR37754:SF4">
    <property type="entry name" value="EF-HAND DOMAIN-CONTAINING PROTEIN"/>
    <property type="match status" value="1"/>
</dbReference>
<name>A0A250XHV8_9CHLO</name>
<feature type="domain" description="EF-hand" evidence="2">
    <location>
        <begin position="16"/>
        <end position="46"/>
    </location>
</feature>
<dbReference type="InterPro" id="IPR002048">
    <property type="entry name" value="EF_hand_dom"/>
</dbReference>
<organism evidence="3 4">
    <name type="scientific">Chlamydomonas eustigma</name>
    <dbReference type="NCBI Taxonomy" id="1157962"/>
    <lineage>
        <taxon>Eukaryota</taxon>
        <taxon>Viridiplantae</taxon>
        <taxon>Chlorophyta</taxon>
        <taxon>core chlorophytes</taxon>
        <taxon>Chlorophyceae</taxon>
        <taxon>CS clade</taxon>
        <taxon>Chlamydomonadales</taxon>
        <taxon>Chlamydomonadaceae</taxon>
        <taxon>Chlamydomonas</taxon>
    </lineage>
</organism>
<dbReference type="SUPFAM" id="SSF47473">
    <property type="entry name" value="EF-hand"/>
    <property type="match status" value="1"/>
</dbReference>
<dbReference type="GO" id="GO:0005509">
    <property type="term" value="F:calcium ion binding"/>
    <property type="evidence" value="ECO:0007669"/>
    <property type="project" value="InterPro"/>
</dbReference>
<reference evidence="3 4" key="1">
    <citation type="submission" date="2017-08" db="EMBL/GenBank/DDBJ databases">
        <title>Acidophilic green algal genome provides insights into adaptation to an acidic environment.</title>
        <authorList>
            <person name="Hirooka S."/>
            <person name="Hirose Y."/>
            <person name="Kanesaki Y."/>
            <person name="Higuchi S."/>
            <person name="Fujiwara T."/>
            <person name="Onuma R."/>
            <person name="Era A."/>
            <person name="Ohbayashi R."/>
            <person name="Uzuka A."/>
            <person name="Nozaki H."/>
            <person name="Yoshikawa H."/>
            <person name="Miyagishima S.Y."/>
        </authorList>
    </citation>
    <scope>NUCLEOTIDE SEQUENCE [LARGE SCALE GENOMIC DNA]</scope>
    <source>
        <strain evidence="3 4">NIES-2499</strain>
    </source>
</reference>
<gene>
    <name evidence="3" type="ORF">CEUSTIGMA_g10087.t1</name>
</gene>
<evidence type="ECO:0000259" key="2">
    <source>
        <dbReference type="PROSITE" id="PS50222"/>
    </source>
</evidence>
<dbReference type="STRING" id="1157962.A0A250XHV8"/>
<keyword evidence="1" id="KW-0106">Calcium</keyword>
<keyword evidence="4" id="KW-1185">Reference proteome</keyword>
<dbReference type="InterPro" id="IPR018247">
    <property type="entry name" value="EF_Hand_1_Ca_BS"/>
</dbReference>
<protein>
    <recommendedName>
        <fullName evidence="2">EF-hand domain-containing protein</fullName>
    </recommendedName>
</protein>
<dbReference type="SMART" id="SM00054">
    <property type="entry name" value="EFh"/>
    <property type="match status" value="2"/>
</dbReference>
<accession>A0A250XHV8</accession>
<dbReference type="Pfam" id="PF13499">
    <property type="entry name" value="EF-hand_7"/>
    <property type="match status" value="1"/>
</dbReference>
<proteinExistence type="predicted"/>
<evidence type="ECO:0000313" key="4">
    <source>
        <dbReference type="Proteomes" id="UP000232323"/>
    </source>
</evidence>
<dbReference type="AlphaFoldDB" id="A0A250XHV8"/>
<dbReference type="InterPro" id="IPR011992">
    <property type="entry name" value="EF-hand-dom_pair"/>
</dbReference>
<dbReference type="PANTHER" id="PTHR37754">
    <property type="entry name" value="CALCIUM ION-BINDING PROTEIN"/>
    <property type="match status" value="1"/>
</dbReference>
<evidence type="ECO:0000256" key="1">
    <source>
        <dbReference type="ARBA" id="ARBA00022837"/>
    </source>
</evidence>
<dbReference type="Proteomes" id="UP000232323">
    <property type="component" value="Unassembled WGS sequence"/>
</dbReference>
<feature type="domain" description="EF-hand" evidence="2">
    <location>
        <begin position="58"/>
        <end position="93"/>
    </location>
</feature>
<dbReference type="PROSITE" id="PS00018">
    <property type="entry name" value="EF_HAND_1"/>
    <property type="match status" value="2"/>
</dbReference>
<dbReference type="OrthoDB" id="47513at2759"/>
<evidence type="ECO:0000313" key="3">
    <source>
        <dbReference type="EMBL" id="GAX82661.1"/>
    </source>
</evidence>
<dbReference type="Gene3D" id="1.10.238.10">
    <property type="entry name" value="EF-hand"/>
    <property type="match status" value="1"/>
</dbReference>